<sequence length="386" mass="43000">MYSSSLLLKTIPFFILMITTGSGFPKDSATHPQIHNETKPLKVGIIGLVHDHVHWVLGREKIGDIEIVGIVEPNTALAIKYSKQYGFSMDLVFASMQEMAKARKPEAVMAFNSVYDHLKVVEFFAPKGIDIMVEKPMAVNVAHAKKMIALAKKHQIHLMTNYETSWYASNAKAFEIIDKGNTIGGIGKIVFNTGHPGPKEIGCSKEFLAWLTDPVLNGGGALPDFGCYGANLSTYIMKGETPETVTCITQQTKPDLYPKVEDDAIIVLTYPKTQVVIQASWNWSHSRKDMAIYGKHGYVICENNEDMKIMANEKDGPKSIKADPLPKGVHDPFAYFSKLVREDFPLKRYDLGSMENNLIVVQILEAAKQAAKTGQTVVWNEYFKPE</sequence>
<comment type="caution">
    <text evidence="4">The sequence shown here is derived from an EMBL/GenBank/DDBJ whole genome shotgun (WGS) entry which is preliminary data.</text>
</comment>
<dbReference type="PANTHER" id="PTHR43377">
    <property type="entry name" value="BILIVERDIN REDUCTASE A"/>
    <property type="match status" value="1"/>
</dbReference>
<name>A0A316E4J8_9FLAO</name>
<dbReference type="InterPro" id="IPR051450">
    <property type="entry name" value="Gfo/Idh/MocA_Oxidoreductases"/>
</dbReference>
<dbReference type="InterPro" id="IPR036291">
    <property type="entry name" value="NAD(P)-bd_dom_sf"/>
</dbReference>
<gene>
    <name evidence="3" type="ORF">HZY62_06040</name>
    <name evidence="4" type="ORF">LX92_00339</name>
</gene>
<feature type="domain" description="Gfo/Idh/MocA-like oxidoreductase N-terminal" evidence="1">
    <location>
        <begin position="42"/>
        <end position="162"/>
    </location>
</feature>
<accession>A0A316E4J8</accession>
<dbReference type="InterPro" id="IPR000683">
    <property type="entry name" value="Gfo/Idh/MocA-like_OxRdtase_N"/>
</dbReference>
<evidence type="ECO:0000259" key="2">
    <source>
        <dbReference type="Pfam" id="PF22725"/>
    </source>
</evidence>
<evidence type="ECO:0000259" key="1">
    <source>
        <dbReference type="Pfam" id="PF01408"/>
    </source>
</evidence>
<dbReference type="PANTHER" id="PTHR43377:SF1">
    <property type="entry name" value="BILIVERDIN REDUCTASE A"/>
    <property type="match status" value="1"/>
</dbReference>
<reference evidence="4 5" key="1">
    <citation type="submission" date="2018-05" db="EMBL/GenBank/DDBJ databases">
        <title>Genomic Encyclopedia of Archaeal and Bacterial Type Strains, Phase II (KMG-II): from individual species to whole genera.</title>
        <authorList>
            <person name="Goeker M."/>
        </authorList>
    </citation>
    <scope>NUCLEOTIDE SEQUENCE [LARGE SCALE GENOMIC DNA]</scope>
    <source>
        <strain evidence="4 5">DSM 23514</strain>
    </source>
</reference>
<feature type="domain" description="GFO/IDH/MocA-like oxidoreductase" evidence="2">
    <location>
        <begin position="174"/>
        <end position="299"/>
    </location>
</feature>
<dbReference type="SUPFAM" id="SSF51735">
    <property type="entry name" value="NAD(P)-binding Rossmann-fold domains"/>
    <property type="match status" value="1"/>
</dbReference>
<dbReference type="EMBL" id="QGGQ01000001">
    <property type="protein sequence ID" value="PWK25597.1"/>
    <property type="molecule type" value="Genomic_DNA"/>
</dbReference>
<dbReference type="EMBL" id="JACWLN010000002">
    <property type="protein sequence ID" value="MBD1260137.1"/>
    <property type="molecule type" value="Genomic_DNA"/>
</dbReference>
<dbReference type="Proteomes" id="UP000651837">
    <property type="component" value="Unassembled WGS sequence"/>
</dbReference>
<dbReference type="InterPro" id="IPR055170">
    <property type="entry name" value="GFO_IDH_MocA-like_dom"/>
</dbReference>
<evidence type="ECO:0000313" key="6">
    <source>
        <dbReference type="Proteomes" id="UP000651837"/>
    </source>
</evidence>
<evidence type="ECO:0000313" key="5">
    <source>
        <dbReference type="Proteomes" id="UP000245667"/>
    </source>
</evidence>
<keyword evidence="6" id="KW-1185">Reference proteome</keyword>
<protein>
    <submittedName>
        <fullName evidence="3">Gfo/Idh/MocA family oxidoreductase</fullName>
    </submittedName>
    <submittedName>
        <fullName evidence="4">Putative dehydrogenase</fullName>
    </submittedName>
</protein>
<reference evidence="3 6" key="2">
    <citation type="submission" date="2020-07" db="EMBL/GenBank/DDBJ databases">
        <title>The draft genome sequence of Maribacter polysiphoniae KCTC 22021.</title>
        <authorList>
            <person name="Mu L."/>
        </authorList>
    </citation>
    <scope>NUCLEOTIDE SEQUENCE [LARGE SCALE GENOMIC DNA]</scope>
    <source>
        <strain evidence="3 6">KCTC 22021</strain>
    </source>
</reference>
<dbReference type="Pfam" id="PF22725">
    <property type="entry name" value="GFO_IDH_MocA_C3"/>
    <property type="match status" value="1"/>
</dbReference>
<dbReference type="Pfam" id="PF01408">
    <property type="entry name" value="GFO_IDH_MocA"/>
    <property type="match status" value="1"/>
</dbReference>
<evidence type="ECO:0000313" key="4">
    <source>
        <dbReference type="EMBL" id="PWK25597.1"/>
    </source>
</evidence>
<dbReference type="GO" id="GO:0000166">
    <property type="term" value="F:nucleotide binding"/>
    <property type="evidence" value="ECO:0007669"/>
    <property type="project" value="InterPro"/>
</dbReference>
<dbReference type="RefSeq" id="WP_170117776.1">
    <property type="nucleotide sequence ID" value="NZ_JACWLN010000002.1"/>
</dbReference>
<dbReference type="SUPFAM" id="SSF55347">
    <property type="entry name" value="Glyceraldehyde-3-phosphate dehydrogenase-like, C-terminal domain"/>
    <property type="match status" value="1"/>
</dbReference>
<dbReference type="Gene3D" id="3.40.50.720">
    <property type="entry name" value="NAD(P)-binding Rossmann-like Domain"/>
    <property type="match status" value="1"/>
</dbReference>
<dbReference type="Gene3D" id="3.30.360.10">
    <property type="entry name" value="Dihydrodipicolinate Reductase, domain 2"/>
    <property type="match status" value="1"/>
</dbReference>
<evidence type="ECO:0000313" key="3">
    <source>
        <dbReference type="EMBL" id="MBD1260137.1"/>
    </source>
</evidence>
<dbReference type="Proteomes" id="UP000245667">
    <property type="component" value="Unassembled WGS sequence"/>
</dbReference>
<organism evidence="4 5">
    <name type="scientific">Maribacter polysiphoniae</name>
    <dbReference type="NCBI Taxonomy" id="429344"/>
    <lineage>
        <taxon>Bacteria</taxon>
        <taxon>Pseudomonadati</taxon>
        <taxon>Bacteroidota</taxon>
        <taxon>Flavobacteriia</taxon>
        <taxon>Flavobacteriales</taxon>
        <taxon>Flavobacteriaceae</taxon>
        <taxon>Maribacter</taxon>
    </lineage>
</organism>
<proteinExistence type="predicted"/>
<dbReference type="AlphaFoldDB" id="A0A316E4J8"/>